<feature type="transmembrane region" description="Helical" evidence="7">
    <location>
        <begin position="240"/>
        <end position="259"/>
    </location>
</feature>
<comment type="subcellular location">
    <subcellularLocation>
        <location evidence="1">Cell membrane</location>
        <topology evidence="1">Multi-pass membrane protein</topology>
    </subcellularLocation>
</comment>
<evidence type="ECO:0000256" key="4">
    <source>
        <dbReference type="ARBA" id="ARBA00022692"/>
    </source>
</evidence>
<feature type="transmembrane region" description="Helical" evidence="7">
    <location>
        <begin position="101"/>
        <end position="118"/>
    </location>
</feature>
<dbReference type="Proteomes" id="UP000292939">
    <property type="component" value="Chromosome"/>
</dbReference>
<dbReference type="PANTHER" id="PTHR42718">
    <property type="entry name" value="MAJOR FACILITATOR SUPERFAMILY MULTIDRUG TRANSPORTER MFSC"/>
    <property type="match status" value="1"/>
</dbReference>
<dbReference type="AlphaFoldDB" id="A0A4P6UNN4"/>
<dbReference type="InterPro" id="IPR020846">
    <property type="entry name" value="MFS_dom"/>
</dbReference>
<feature type="transmembrane region" description="Helical" evidence="7">
    <location>
        <begin position="365"/>
        <end position="387"/>
    </location>
</feature>
<accession>A0A4P6UNN4</accession>
<feature type="transmembrane region" description="Helical" evidence="7">
    <location>
        <begin position="271"/>
        <end position="293"/>
    </location>
</feature>
<evidence type="ECO:0000256" key="6">
    <source>
        <dbReference type="ARBA" id="ARBA00023136"/>
    </source>
</evidence>
<reference evidence="9 10" key="1">
    <citation type="submission" date="2018-07" db="EMBL/GenBank/DDBJ databases">
        <title>Exploring interactions and the metabolic potential of the ultra-small soil bacteria Hylemonella gracilis.</title>
        <authorList>
            <person name="Tyc O."/>
            <person name="Kulkarni P."/>
            <person name="Gawehns F."/>
            <person name="Hundscheid M."/>
            <person name="Zweers H."/>
            <person name="Garbeva P."/>
        </authorList>
    </citation>
    <scope>NUCLEOTIDE SEQUENCE [LARGE SCALE GENOMIC DNA]</scope>
    <source>
        <strain evidence="9 10">NS1</strain>
    </source>
</reference>
<dbReference type="PROSITE" id="PS00216">
    <property type="entry name" value="SUGAR_TRANSPORT_1"/>
    <property type="match status" value="1"/>
</dbReference>
<sequence length="400" mass="42198">MRLALPGGTFTVLLLLLLGAQPIATDLYLPALPAITRDLGPASTSLTVFALAFGISQLFSGPLADRWGRRPLLLAGLALYALGALGATLAGSIAALAGWRAVQGVAMAAILICARAAVRDRYSALEGPRVMALGLSGLGVVALLAPLLGAVMTQYASWRWALACMTAYALVVLVWCAWRFPETRPATPPKGAQGGAREVLRNANFWAWSSLTAATYGGIFCFLLLSPMVYVERLGLSPLAYGWIPASGSLVYTFSTAWCRHLLHRRTAVRCVQLGAGFSLAGAALQLAGAVWWPDRMVPLLLGHWVYVVGHGFHQPCSQAGAVSDLPQAAGRAVAWSGFITMAVAFALGQAVAHFSHGIDGVGQGVLTGTWPVALPMALAGLCIWLITRCWLARVQLATQ</sequence>
<feature type="transmembrane region" description="Helical" evidence="7">
    <location>
        <begin position="130"/>
        <end position="152"/>
    </location>
</feature>
<keyword evidence="4 7" id="KW-0812">Transmembrane</keyword>
<dbReference type="Pfam" id="PF07690">
    <property type="entry name" value="MFS_1"/>
    <property type="match status" value="1"/>
</dbReference>
<evidence type="ECO:0000256" key="7">
    <source>
        <dbReference type="SAM" id="Phobius"/>
    </source>
</evidence>
<dbReference type="GO" id="GO:0022857">
    <property type="term" value="F:transmembrane transporter activity"/>
    <property type="evidence" value="ECO:0007669"/>
    <property type="project" value="InterPro"/>
</dbReference>
<dbReference type="InterPro" id="IPR011701">
    <property type="entry name" value="MFS"/>
</dbReference>
<keyword evidence="3" id="KW-1003">Cell membrane</keyword>
<evidence type="ECO:0000256" key="1">
    <source>
        <dbReference type="ARBA" id="ARBA00004651"/>
    </source>
</evidence>
<keyword evidence="2" id="KW-0813">Transport</keyword>
<name>A0A4P6UNN4_9BURK</name>
<dbReference type="RefSeq" id="WP_131280102.1">
    <property type="nucleotide sequence ID" value="NZ_CP031395.1"/>
</dbReference>
<gene>
    <name evidence="9" type="ORF">DW355_10965</name>
</gene>
<feature type="transmembrane region" description="Helical" evidence="7">
    <location>
        <begin position="333"/>
        <end position="353"/>
    </location>
</feature>
<feature type="transmembrane region" description="Helical" evidence="7">
    <location>
        <begin position="71"/>
        <end position="95"/>
    </location>
</feature>
<evidence type="ECO:0000313" key="9">
    <source>
        <dbReference type="EMBL" id="QBK05211.1"/>
    </source>
</evidence>
<organism evidence="9 10">
    <name type="scientific">Hylemonella gracilis</name>
    <dbReference type="NCBI Taxonomy" id="80880"/>
    <lineage>
        <taxon>Bacteria</taxon>
        <taxon>Pseudomonadati</taxon>
        <taxon>Pseudomonadota</taxon>
        <taxon>Betaproteobacteria</taxon>
        <taxon>Burkholderiales</taxon>
        <taxon>Comamonadaceae</taxon>
        <taxon>Hylemonella</taxon>
    </lineage>
</organism>
<dbReference type="OrthoDB" id="9814303at2"/>
<dbReference type="Gene3D" id="1.20.1720.10">
    <property type="entry name" value="Multidrug resistance protein D"/>
    <property type="match status" value="1"/>
</dbReference>
<evidence type="ECO:0000256" key="2">
    <source>
        <dbReference type="ARBA" id="ARBA00022448"/>
    </source>
</evidence>
<dbReference type="SUPFAM" id="SSF103473">
    <property type="entry name" value="MFS general substrate transporter"/>
    <property type="match status" value="1"/>
</dbReference>
<keyword evidence="6 7" id="KW-0472">Membrane</keyword>
<keyword evidence="5 7" id="KW-1133">Transmembrane helix</keyword>
<feature type="transmembrane region" description="Helical" evidence="7">
    <location>
        <begin position="205"/>
        <end position="228"/>
    </location>
</feature>
<dbReference type="PANTHER" id="PTHR42718:SF46">
    <property type="entry name" value="BLR6921 PROTEIN"/>
    <property type="match status" value="1"/>
</dbReference>
<feature type="transmembrane region" description="Helical" evidence="7">
    <location>
        <begin position="158"/>
        <end position="178"/>
    </location>
</feature>
<evidence type="ECO:0000256" key="3">
    <source>
        <dbReference type="ARBA" id="ARBA00022475"/>
    </source>
</evidence>
<dbReference type="KEGG" id="hgr:DW355_10965"/>
<feature type="domain" description="Major facilitator superfamily (MFS) profile" evidence="8">
    <location>
        <begin position="1"/>
        <end position="400"/>
    </location>
</feature>
<dbReference type="EMBL" id="CP031395">
    <property type="protein sequence ID" value="QBK05211.1"/>
    <property type="molecule type" value="Genomic_DNA"/>
</dbReference>
<dbReference type="PROSITE" id="PS50850">
    <property type="entry name" value="MFS"/>
    <property type="match status" value="1"/>
</dbReference>
<evidence type="ECO:0000313" key="10">
    <source>
        <dbReference type="Proteomes" id="UP000292939"/>
    </source>
</evidence>
<evidence type="ECO:0000259" key="8">
    <source>
        <dbReference type="PROSITE" id="PS50850"/>
    </source>
</evidence>
<evidence type="ECO:0000256" key="5">
    <source>
        <dbReference type="ARBA" id="ARBA00022989"/>
    </source>
</evidence>
<protein>
    <submittedName>
        <fullName evidence="9">MFS transporter</fullName>
    </submittedName>
</protein>
<dbReference type="InterPro" id="IPR036259">
    <property type="entry name" value="MFS_trans_sf"/>
</dbReference>
<dbReference type="GO" id="GO:0005886">
    <property type="term" value="C:plasma membrane"/>
    <property type="evidence" value="ECO:0007669"/>
    <property type="project" value="UniProtKB-SubCell"/>
</dbReference>
<dbReference type="InterPro" id="IPR005829">
    <property type="entry name" value="Sugar_transporter_CS"/>
</dbReference>
<feature type="transmembrane region" description="Helical" evidence="7">
    <location>
        <begin position="46"/>
        <end position="64"/>
    </location>
</feature>
<proteinExistence type="predicted"/>